<feature type="region of interest" description="Disordered" evidence="1">
    <location>
        <begin position="1"/>
        <end position="49"/>
    </location>
</feature>
<dbReference type="AlphaFoldDB" id="A0A6G1E8C5"/>
<accession>A0A6G1E8C5</accession>
<sequence length="89" mass="10237">MALAIRTHRRAPSSKWDGHDRPRHGANKGTVGTNKAWHEGMIRRRDGGMEVPKVGVKGCKARWRREQGMVPRYEDGNMLRCEGMRRRKG</sequence>
<dbReference type="Proteomes" id="UP000479710">
    <property type="component" value="Unassembled WGS sequence"/>
</dbReference>
<evidence type="ECO:0000256" key="1">
    <source>
        <dbReference type="SAM" id="MobiDB-lite"/>
    </source>
</evidence>
<keyword evidence="3" id="KW-1185">Reference proteome</keyword>
<feature type="compositionally biased region" description="Basic residues" evidence="1">
    <location>
        <begin position="1"/>
        <end position="12"/>
    </location>
</feature>
<protein>
    <submittedName>
        <fullName evidence="2">Uncharacterized protein</fullName>
    </submittedName>
</protein>
<proteinExistence type="predicted"/>
<evidence type="ECO:0000313" key="3">
    <source>
        <dbReference type="Proteomes" id="UP000479710"/>
    </source>
</evidence>
<feature type="compositionally biased region" description="Basic and acidic residues" evidence="1">
    <location>
        <begin position="36"/>
        <end position="48"/>
    </location>
</feature>
<comment type="caution">
    <text evidence="2">The sequence shown here is derived from an EMBL/GenBank/DDBJ whole genome shotgun (WGS) entry which is preliminary data.</text>
</comment>
<evidence type="ECO:0000313" key="2">
    <source>
        <dbReference type="EMBL" id="KAF0921355.1"/>
    </source>
</evidence>
<gene>
    <name evidence="2" type="ORF">E2562_003148</name>
</gene>
<organism evidence="2 3">
    <name type="scientific">Oryza meyeriana var. granulata</name>
    <dbReference type="NCBI Taxonomy" id="110450"/>
    <lineage>
        <taxon>Eukaryota</taxon>
        <taxon>Viridiplantae</taxon>
        <taxon>Streptophyta</taxon>
        <taxon>Embryophyta</taxon>
        <taxon>Tracheophyta</taxon>
        <taxon>Spermatophyta</taxon>
        <taxon>Magnoliopsida</taxon>
        <taxon>Liliopsida</taxon>
        <taxon>Poales</taxon>
        <taxon>Poaceae</taxon>
        <taxon>BOP clade</taxon>
        <taxon>Oryzoideae</taxon>
        <taxon>Oryzeae</taxon>
        <taxon>Oryzinae</taxon>
        <taxon>Oryza</taxon>
        <taxon>Oryza meyeriana</taxon>
    </lineage>
</organism>
<name>A0A6G1E8C5_9ORYZ</name>
<reference evidence="2 3" key="1">
    <citation type="submission" date="2019-11" db="EMBL/GenBank/DDBJ databases">
        <title>Whole genome sequence of Oryza granulata.</title>
        <authorList>
            <person name="Li W."/>
        </authorList>
    </citation>
    <scope>NUCLEOTIDE SEQUENCE [LARGE SCALE GENOMIC DNA]</scope>
    <source>
        <strain evidence="3">cv. Menghai</strain>
        <tissue evidence="2">Leaf</tissue>
    </source>
</reference>
<dbReference type="EMBL" id="SPHZ02000004">
    <property type="protein sequence ID" value="KAF0921355.1"/>
    <property type="molecule type" value="Genomic_DNA"/>
</dbReference>